<dbReference type="AlphaFoldDB" id="A0A7S4NGK9"/>
<keyword evidence="1" id="KW-0175">Coiled coil</keyword>
<dbReference type="EMBL" id="HBKN01013431">
    <property type="protein sequence ID" value="CAE2287648.1"/>
    <property type="molecule type" value="Transcribed_RNA"/>
</dbReference>
<feature type="region of interest" description="Disordered" evidence="2">
    <location>
        <begin position="114"/>
        <end position="134"/>
    </location>
</feature>
<evidence type="ECO:0000256" key="1">
    <source>
        <dbReference type="SAM" id="Coils"/>
    </source>
</evidence>
<feature type="compositionally biased region" description="Polar residues" evidence="2">
    <location>
        <begin position="258"/>
        <end position="271"/>
    </location>
</feature>
<reference evidence="3" key="1">
    <citation type="submission" date="2021-01" db="EMBL/GenBank/DDBJ databases">
        <authorList>
            <person name="Corre E."/>
            <person name="Pelletier E."/>
            <person name="Niang G."/>
            <person name="Scheremetjew M."/>
            <person name="Finn R."/>
            <person name="Kale V."/>
            <person name="Holt S."/>
            <person name="Cochrane G."/>
            <person name="Meng A."/>
            <person name="Brown T."/>
            <person name="Cohen L."/>
        </authorList>
    </citation>
    <scope>NUCLEOTIDE SEQUENCE</scope>
    <source>
        <strain evidence="3">CCMP 2712</strain>
    </source>
</reference>
<proteinExistence type="predicted"/>
<feature type="compositionally biased region" description="Low complexity" evidence="2">
    <location>
        <begin position="616"/>
        <end position="635"/>
    </location>
</feature>
<gene>
    <name evidence="3" type="ORF">GTHE00462_LOCUS10455</name>
</gene>
<feature type="region of interest" description="Disordered" evidence="2">
    <location>
        <begin position="148"/>
        <end position="173"/>
    </location>
</feature>
<sequence>MVARGRERLHAWDKSFSKEEDMVEMEGADNDRHERQNIHQVPAQRVEIILPKNSVCQGTQNVKGRGFDGTWSSTNDEHGGNHSSEKNIVSVGESLNSTAEQGASSIILEKHGVFASPEDRREPEREMSESEKKWRRRWEEKMIEMRQRIRKREESHSSSSSNSQLKKQGSSLEHVPNTDALALSHLQESAIVDHLQGSSFDDVQSISTHESSREERNLSWLMQCRTPERKKQQVQASEQAHLSTIDSEAREDEGSASKALNGSEGSRTSLQHSHHHMANDFVYGHNTILNGTPASMRATNSRRVSRSPEQRATVISSSPVKRDFLGPMGSSYLQSSLGDTSTKAAEDYHKKVSNLQSVLQKLEHENSSMQKQLQRVSSALEEEVKRREKAERSEDSVLQSWKSHCIQNERLKKNYDDTKEKLEQMQAELTNMKLSLAQQSKGRKEFDAAGRESRASQLSSRLIVDVKTCIEEIREVLESSALWNQRDRWRRDKSSRKIHRVLGDELDDPFDSFDELRKELERTKRWLEESKLRERLGNEMIVDLRHQLRDLQLDQNLKDETYQLRDFQLDQNLKDKTYQLRDFQLDQNLKDKTSELQAYLMPNQTSRSSLTRAEKSQSTSDSSSSDDPAHWASSSPGREFSRSHDSSSLNGPANGRHDLPAMTPTRSLEKNKGAEHGKESSSSKPKSKHRDLESLRKARKEFEAIAAKYLPQ</sequence>
<feature type="compositionally biased region" description="Polar residues" evidence="2">
    <location>
        <begin position="233"/>
        <end position="246"/>
    </location>
</feature>
<feature type="coiled-coil region" evidence="1">
    <location>
        <begin position="345"/>
        <end position="439"/>
    </location>
</feature>
<name>A0A7S4NGK9_GUITH</name>
<feature type="compositionally biased region" description="Polar residues" evidence="2">
    <location>
        <begin position="602"/>
        <end position="611"/>
    </location>
</feature>
<feature type="compositionally biased region" description="Basic and acidic residues" evidence="2">
    <location>
        <begin position="667"/>
        <end position="681"/>
    </location>
</feature>
<feature type="region of interest" description="Disordered" evidence="2">
    <location>
        <begin position="600"/>
        <end position="696"/>
    </location>
</feature>
<feature type="compositionally biased region" description="Basic and acidic residues" evidence="2">
    <location>
        <begin position="1"/>
        <end position="20"/>
    </location>
</feature>
<protein>
    <submittedName>
        <fullName evidence="3">Uncharacterized protein</fullName>
    </submittedName>
</protein>
<evidence type="ECO:0000313" key="3">
    <source>
        <dbReference type="EMBL" id="CAE2287648.1"/>
    </source>
</evidence>
<feature type="region of interest" description="Disordered" evidence="2">
    <location>
        <begin position="1"/>
        <end position="36"/>
    </location>
</feature>
<feature type="compositionally biased region" description="Low complexity" evidence="2">
    <location>
        <begin position="157"/>
        <end position="172"/>
    </location>
</feature>
<feature type="region of interest" description="Disordered" evidence="2">
    <location>
        <begin position="229"/>
        <end position="271"/>
    </location>
</feature>
<organism evidence="3">
    <name type="scientific">Guillardia theta</name>
    <name type="common">Cryptophyte</name>
    <name type="synonym">Cryptomonas phi</name>
    <dbReference type="NCBI Taxonomy" id="55529"/>
    <lineage>
        <taxon>Eukaryota</taxon>
        <taxon>Cryptophyceae</taxon>
        <taxon>Pyrenomonadales</taxon>
        <taxon>Geminigeraceae</taxon>
        <taxon>Guillardia</taxon>
    </lineage>
</organism>
<evidence type="ECO:0000256" key="2">
    <source>
        <dbReference type="SAM" id="MobiDB-lite"/>
    </source>
</evidence>
<accession>A0A7S4NGK9</accession>